<evidence type="ECO:0000313" key="4">
    <source>
        <dbReference type="Proteomes" id="UP001211015"/>
    </source>
</evidence>
<evidence type="ECO:0000256" key="1">
    <source>
        <dbReference type="SAM" id="MobiDB-lite"/>
    </source>
</evidence>
<feature type="region of interest" description="Disordered" evidence="1">
    <location>
        <begin position="30"/>
        <end position="60"/>
    </location>
</feature>
<accession>A0AAW6E5B0</accession>
<gene>
    <name evidence="3" type="ORF">PNU62_11575</name>
</gene>
<feature type="compositionally biased region" description="Low complexity" evidence="1">
    <location>
        <begin position="30"/>
        <end position="39"/>
    </location>
</feature>
<dbReference type="EMBL" id="JAQMLV010000017">
    <property type="protein sequence ID" value="MDB8745658.1"/>
    <property type="molecule type" value="Genomic_DNA"/>
</dbReference>
<dbReference type="RefSeq" id="WP_272111952.1">
    <property type="nucleotide sequence ID" value="NZ_JAQMLV010000017.1"/>
</dbReference>
<feature type="compositionally biased region" description="Polar residues" evidence="1">
    <location>
        <begin position="40"/>
        <end position="52"/>
    </location>
</feature>
<feature type="chain" id="PRO_5043834887" description="Secreted protein" evidence="2">
    <location>
        <begin position="22"/>
        <end position="246"/>
    </location>
</feature>
<proteinExistence type="predicted"/>
<evidence type="ECO:0000256" key="2">
    <source>
        <dbReference type="SAM" id="SignalP"/>
    </source>
</evidence>
<protein>
    <recommendedName>
        <fullName evidence="5">Secreted protein</fullName>
    </recommendedName>
</protein>
<keyword evidence="2" id="KW-0732">Signal</keyword>
<organism evidence="3 4">
    <name type="scientific">Ruminococcus bicirculans</name>
    <name type="common">ex Wegman et al. 2014</name>
    <dbReference type="NCBI Taxonomy" id="1160721"/>
    <lineage>
        <taxon>Bacteria</taxon>
        <taxon>Bacillati</taxon>
        <taxon>Bacillota</taxon>
        <taxon>Clostridia</taxon>
        <taxon>Eubacteriales</taxon>
        <taxon>Oscillospiraceae</taxon>
        <taxon>Ruminococcus</taxon>
    </lineage>
</organism>
<evidence type="ECO:0008006" key="5">
    <source>
        <dbReference type="Google" id="ProtNLM"/>
    </source>
</evidence>
<comment type="caution">
    <text evidence="3">The sequence shown here is derived from an EMBL/GenBank/DDBJ whole genome shotgun (WGS) entry which is preliminary data.</text>
</comment>
<dbReference type="AlphaFoldDB" id="A0AAW6E5B0"/>
<reference evidence="3" key="1">
    <citation type="submission" date="2023-01" db="EMBL/GenBank/DDBJ databases">
        <title>Human gut microbiome strain richness.</title>
        <authorList>
            <person name="Chen-Liaw A."/>
        </authorList>
    </citation>
    <scope>NUCLEOTIDE SEQUENCE</scope>
    <source>
        <strain evidence="3">1001275st1_F4_1001275B_160808</strain>
    </source>
</reference>
<name>A0AAW6E5B0_9FIRM</name>
<sequence>MKTTKIIAAVMAMTMTMGLCACGDSADSGTTDSKSTKSTVAQDKSQSETTASNEDETSSTVEEVDYQYGVIAIDVHFRFSKHFDHDWKVYSTINPMTSTEDNSCFLTVGKLCDEYNNLTIDIDKPEEWLDTVHDQMAEDLSNGYNYVMVDPALNISESEIQEINGRTFVRFVGTFFDDNYDKDVDLVGYLTVVKGDPNLSSYKEDNTAGFIVAQYHDKANIDELDAYAREAAETMAVGKDEWDKME</sequence>
<evidence type="ECO:0000313" key="3">
    <source>
        <dbReference type="EMBL" id="MDB8745658.1"/>
    </source>
</evidence>
<feature type="signal peptide" evidence="2">
    <location>
        <begin position="1"/>
        <end position="21"/>
    </location>
</feature>
<dbReference type="Proteomes" id="UP001211015">
    <property type="component" value="Unassembled WGS sequence"/>
</dbReference>
<dbReference type="PROSITE" id="PS51257">
    <property type="entry name" value="PROKAR_LIPOPROTEIN"/>
    <property type="match status" value="1"/>
</dbReference>